<protein>
    <submittedName>
        <fullName evidence="1">Uncharacterized protein</fullName>
    </submittedName>
</protein>
<organism evidence="1 2">
    <name type="scientific">Porphyridium purpureum</name>
    <name type="common">Red alga</name>
    <name type="synonym">Porphyridium cruentum</name>
    <dbReference type="NCBI Taxonomy" id="35688"/>
    <lineage>
        <taxon>Eukaryota</taxon>
        <taxon>Rhodophyta</taxon>
        <taxon>Bangiophyceae</taxon>
        <taxon>Porphyridiales</taxon>
        <taxon>Porphyridiaceae</taxon>
        <taxon>Porphyridium</taxon>
    </lineage>
</organism>
<evidence type="ECO:0000313" key="2">
    <source>
        <dbReference type="Proteomes" id="UP000324585"/>
    </source>
</evidence>
<keyword evidence="2" id="KW-1185">Reference proteome</keyword>
<name>A0A5J4YRG1_PORPP</name>
<dbReference type="AlphaFoldDB" id="A0A5J4YRG1"/>
<dbReference type="EMBL" id="VRMN01000006">
    <property type="protein sequence ID" value="KAA8493855.1"/>
    <property type="molecule type" value="Genomic_DNA"/>
</dbReference>
<reference evidence="2" key="1">
    <citation type="journal article" date="2019" name="Nat. Commun.">
        <title>Expansion of phycobilisome linker gene families in mesophilic red algae.</title>
        <authorList>
            <person name="Lee J."/>
            <person name="Kim D."/>
            <person name="Bhattacharya D."/>
            <person name="Yoon H.S."/>
        </authorList>
    </citation>
    <scope>NUCLEOTIDE SEQUENCE [LARGE SCALE GENOMIC DNA]</scope>
    <source>
        <strain evidence="2">CCMP 1328</strain>
    </source>
</reference>
<evidence type="ECO:0000313" key="1">
    <source>
        <dbReference type="EMBL" id="KAA8493855.1"/>
    </source>
</evidence>
<gene>
    <name evidence="1" type="ORF">FVE85_4992</name>
</gene>
<sequence>MVPYILNWIQVWRKRGPILNLHVIVLQPVHRDFGPVESGLVLYEFEVSNLSFSLHNDPRLVQHFQVFCGSLATRIVVFCEQKSKLSVAIYRSPDHQALSTTNTIQTYSWLILQTRPVEFQATRTVQIPLFLVCKHNISPVLPFPVVIKHKLHTCLSMAILQMRRFLALLPCVLISNDTSDGLH</sequence>
<accession>A0A5J4YRG1</accession>
<dbReference type="Proteomes" id="UP000324585">
    <property type="component" value="Unassembled WGS sequence"/>
</dbReference>
<comment type="caution">
    <text evidence="1">The sequence shown here is derived from an EMBL/GenBank/DDBJ whole genome shotgun (WGS) entry which is preliminary data.</text>
</comment>
<proteinExistence type="predicted"/>